<accession>A0ABW4SNC8</accession>
<proteinExistence type="predicted"/>
<protein>
    <recommendedName>
        <fullName evidence="3">Ornithine cyclodeaminase family protein</fullName>
    </recommendedName>
</protein>
<dbReference type="InterPro" id="IPR003462">
    <property type="entry name" value="ODC_Mu_crystall"/>
</dbReference>
<dbReference type="Gene3D" id="3.40.50.720">
    <property type="entry name" value="NAD(P)-binding Rossmann-like Domain"/>
    <property type="match status" value="1"/>
</dbReference>
<sequence length="81" mass="8466">MLSLTRTDVESLLDATDYIDLVQDAFAAPPALRGTGKGRLDADEIIVFDSTGTAVQDVAAARALYAAALSRGAGTVLPLWD</sequence>
<dbReference type="Proteomes" id="UP001597368">
    <property type="component" value="Unassembled WGS sequence"/>
</dbReference>
<gene>
    <name evidence="1" type="ORF">ACFSKW_06275</name>
</gene>
<organism evidence="1 2">
    <name type="scientific">Nonomuraea mangrovi</name>
    <dbReference type="NCBI Taxonomy" id="2316207"/>
    <lineage>
        <taxon>Bacteria</taxon>
        <taxon>Bacillati</taxon>
        <taxon>Actinomycetota</taxon>
        <taxon>Actinomycetes</taxon>
        <taxon>Streptosporangiales</taxon>
        <taxon>Streptosporangiaceae</taxon>
        <taxon>Nonomuraea</taxon>
    </lineage>
</organism>
<dbReference type="InterPro" id="IPR023401">
    <property type="entry name" value="ODC_N"/>
</dbReference>
<dbReference type="SUPFAM" id="SSF51735">
    <property type="entry name" value="NAD(P)-binding Rossmann-fold domains"/>
    <property type="match status" value="1"/>
</dbReference>
<comment type="caution">
    <text evidence="1">The sequence shown here is derived from an EMBL/GenBank/DDBJ whole genome shotgun (WGS) entry which is preliminary data.</text>
</comment>
<evidence type="ECO:0008006" key="3">
    <source>
        <dbReference type="Google" id="ProtNLM"/>
    </source>
</evidence>
<reference evidence="2" key="1">
    <citation type="journal article" date="2019" name="Int. J. Syst. Evol. Microbiol.">
        <title>The Global Catalogue of Microorganisms (GCM) 10K type strain sequencing project: providing services to taxonomists for standard genome sequencing and annotation.</title>
        <authorList>
            <consortium name="The Broad Institute Genomics Platform"/>
            <consortium name="The Broad Institute Genome Sequencing Center for Infectious Disease"/>
            <person name="Wu L."/>
            <person name="Ma J."/>
        </authorList>
    </citation>
    <scope>NUCLEOTIDE SEQUENCE [LARGE SCALE GENOMIC DNA]</scope>
    <source>
        <strain evidence="2">ICMP 6774ER</strain>
    </source>
</reference>
<name>A0ABW4SNC8_9ACTN</name>
<dbReference type="InterPro" id="IPR036291">
    <property type="entry name" value="NAD(P)-bd_dom_sf"/>
</dbReference>
<dbReference type="EMBL" id="JBHUFV010000007">
    <property type="protein sequence ID" value="MFD1931082.1"/>
    <property type="molecule type" value="Genomic_DNA"/>
</dbReference>
<dbReference type="Pfam" id="PF02423">
    <property type="entry name" value="OCD_Mu_crystall"/>
    <property type="match status" value="1"/>
</dbReference>
<evidence type="ECO:0000313" key="1">
    <source>
        <dbReference type="EMBL" id="MFD1931082.1"/>
    </source>
</evidence>
<evidence type="ECO:0000313" key="2">
    <source>
        <dbReference type="Proteomes" id="UP001597368"/>
    </source>
</evidence>
<dbReference type="RefSeq" id="WP_379570100.1">
    <property type="nucleotide sequence ID" value="NZ_JBHUFV010000007.1"/>
</dbReference>
<keyword evidence="2" id="KW-1185">Reference proteome</keyword>
<dbReference type="Gene3D" id="3.30.1780.10">
    <property type="entry name" value="ornithine cyclodeaminase, domain 1"/>
    <property type="match status" value="1"/>
</dbReference>